<reference evidence="3 4" key="1">
    <citation type="journal article" date="2014" name="BMC Genomics">
        <title>Genome sequencing of four Aureobasidium pullulans varieties: biotechnological potential, stress tolerance, and description of new species.</title>
        <authorList>
            <person name="Gostin Ar C."/>
            <person name="Ohm R.A."/>
            <person name="Kogej T."/>
            <person name="Sonjak S."/>
            <person name="Turk M."/>
            <person name="Zajc J."/>
            <person name="Zalar P."/>
            <person name="Grube M."/>
            <person name="Sun H."/>
            <person name="Han J."/>
            <person name="Sharma A."/>
            <person name="Chiniquy J."/>
            <person name="Ngan C.Y."/>
            <person name="Lipzen A."/>
            <person name="Barry K."/>
            <person name="Grigoriev I.V."/>
            <person name="Gunde-Cimerman N."/>
        </authorList>
    </citation>
    <scope>NUCLEOTIDE SEQUENCE [LARGE SCALE GENOMIC DNA]</scope>
    <source>
        <strain evidence="3 4">EXF-150</strain>
    </source>
</reference>
<dbReference type="InterPro" id="IPR036047">
    <property type="entry name" value="F-box-like_dom_sf"/>
</dbReference>
<keyword evidence="4" id="KW-1185">Reference proteome</keyword>
<feature type="domain" description="F-box" evidence="2">
    <location>
        <begin position="44"/>
        <end position="90"/>
    </location>
</feature>
<dbReference type="PROSITE" id="PS50181">
    <property type="entry name" value="FBOX"/>
    <property type="match status" value="1"/>
</dbReference>
<protein>
    <recommendedName>
        <fullName evidence="2">F-box domain-containing protein</fullName>
    </recommendedName>
</protein>
<dbReference type="HOGENOM" id="CLU_457060_0_0_1"/>
<dbReference type="RefSeq" id="XP_029756062.1">
    <property type="nucleotide sequence ID" value="XM_029898759.1"/>
</dbReference>
<dbReference type="GeneID" id="40741065"/>
<sequence length="597" mass="66789">MLPSIFLFRPTQNCRTRLRANRKMHISIQRFFPSKMSKKPTQKLAPIQDLPTTLLLNVVKYLPTHSVVALSLTCKTLYGDEVLYGTWKTALRKDQRYDASYNGSNSLGSSIKSLQTRSLTRLLERDMPSHFSCDICSRLHPQRDPLKFMTRADCDSWGACTRYPTQGNWLHYDTWDLHLNFEHLCQTFSRHVRDTGSAAAFIASNAFSSGWSPGRYSGLPWKEKLDLRPMVHDETLIMHTCQRILFNKRDIRPATNIRPATSCLQPRTISSVLKPCQCPCGTNAADLLNKVTSMLHGASRKVGSISTRLEFEKCKTCLTQYSANIHEHEENLIICLDAWTTVGSLRRYHGFDTKPANMPTIRYPGDYLTLKTMPRFPDYPAVHHTFPTTVYSIHNKPHATGVWTGLSCIPCVSLGLGPTAEPTATFGPTVEPIITFEPIVESMVAFGSKFTATFRTKSNAMFNAHIRATTKLLEPASVPKFKPTVRRPAESEDESEDGLGYGIRNEPTIEHTIEPKALPPSYRSLFPTKPVRQTASEGAKPQIGIVPPAENVTAPPTPDVNIPAQTSGRGNEGRLGRMIEALRGMFTRVAGRKGRLS</sequence>
<dbReference type="Pfam" id="PF00646">
    <property type="entry name" value="F-box"/>
    <property type="match status" value="1"/>
</dbReference>
<evidence type="ECO:0000313" key="4">
    <source>
        <dbReference type="Proteomes" id="UP000030706"/>
    </source>
</evidence>
<organism evidence="3 4">
    <name type="scientific">Aureobasidium pullulans EXF-150</name>
    <dbReference type="NCBI Taxonomy" id="1043002"/>
    <lineage>
        <taxon>Eukaryota</taxon>
        <taxon>Fungi</taxon>
        <taxon>Dikarya</taxon>
        <taxon>Ascomycota</taxon>
        <taxon>Pezizomycotina</taxon>
        <taxon>Dothideomycetes</taxon>
        <taxon>Dothideomycetidae</taxon>
        <taxon>Dothideales</taxon>
        <taxon>Saccotheciaceae</taxon>
        <taxon>Aureobasidium</taxon>
    </lineage>
</organism>
<dbReference type="InterPro" id="IPR001810">
    <property type="entry name" value="F-box_dom"/>
</dbReference>
<evidence type="ECO:0000259" key="2">
    <source>
        <dbReference type="PROSITE" id="PS50181"/>
    </source>
</evidence>
<name>A0A074X2X9_AURPU</name>
<evidence type="ECO:0000313" key="3">
    <source>
        <dbReference type="EMBL" id="KEQ79875.1"/>
    </source>
</evidence>
<accession>A0A074X2X9</accession>
<dbReference type="CDD" id="cd09917">
    <property type="entry name" value="F-box_SF"/>
    <property type="match status" value="1"/>
</dbReference>
<feature type="region of interest" description="Disordered" evidence="1">
    <location>
        <begin position="537"/>
        <end position="572"/>
    </location>
</feature>
<dbReference type="AlphaFoldDB" id="A0A074X2X9"/>
<dbReference type="Proteomes" id="UP000030706">
    <property type="component" value="Unassembled WGS sequence"/>
</dbReference>
<evidence type="ECO:0000256" key="1">
    <source>
        <dbReference type="SAM" id="MobiDB-lite"/>
    </source>
</evidence>
<dbReference type="SUPFAM" id="SSF81383">
    <property type="entry name" value="F-box domain"/>
    <property type="match status" value="1"/>
</dbReference>
<proteinExistence type="predicted"/>
<dbReference type="EMBL" id="KL585002">
    <property type="protein sequence ID" value="KEQ79875.1"/>
    <property type="molecule type" value="Genomic_DNA"/>
</dbReference>
<gene>
    <name evidence="3" type="ORF">M438DRAFT_122602</name>
</gene>